<dbReference type="Pfam" id="PF01764">
    <property type="entry name" value="Lipase_3"/>
    <property type="match status" value="1"/>
</dbReference>
<evidence type="ECO:0000256" key="6">
    <source>
        <dbReference type="ARBA" id="ARBA00022946"/>
    </source>
</evidence>
<dbReference type="EMBL" id="CACSLK010034598">
    <property type="protein sequence ID" value="CAA0842747.1"/>
    <property type="molecule type" value="Genomic_DNA"/>
</dbReference>
<dbReference type="PANTHER" id="PTHR31403">
    <property type="entry name" value="PHOSPHOLIPASE A1-IBETA2, CHLOROPLASTIC"/>
    <property type="match status" value="1"/>
</dbReference>
<comment type="similarity">
    <text evidence="2">Belongs to the AB hydrolase superfamily. Lipase family.</text>
</comment>
<evidence type="ECO:0000256" key="7">
    <source>
        <dbReference type="ARBA" id="ARBA00022963"/>
    </source>
</evidence>
<dbReference type="CDD" id="cd00519">
    <property type="entry name" value="Lipase_3"/>
    <property type="match status" value="1"/>
</dbReference>
<evidence type="ECO:0000256" key="5">
    <source>
        <dbReference type="ARBA" id="ARBA00022801"/>
    </source>
</evidence>
<dbReference type="AlphaFoldDB" id="A0A9N7NTS5"/>
<dbReference type="GO" id="GO:0009507">
    <property type="term" value="C:chloroplast"/>
    <property type="evidence" value="ECO:0007669"/>
    <property type="project" value="UniProtKB-SubCell"/>
</dbReference>
<evidence type="ECO:0000256" key="4">
    <source>
        <dbReference type="ARBA" id="ARBA00022640"/>
    </source>
</evidence>
<accession>A0A9N7NTS5</accession>
<sequence>MKVATRVVSPPALKARTAPNFTSTPNSSITSSWNPDCGKSKPSKSNHNHSLTSQSLRDKWMEVQGIRNWEGLLDPLDNTLRDEILRYGDFVEAAYRAFFNSDEPCRLIPRGYTITRSLHATGFLSMYTTEGEDGRPSLRDEVRDEVARVVARYGGDVSVTVTGHSLGAALATLTGHDVGKEFGGMVTVVSFGGPRIGNKAFREELEKNGTRVLRIVNADDPVTKVPGFVLNDNSEQVGGMRWMEETEWVYAEIGKELRLSSRSGGVATCHDLKTYLKLVDNCPLRATARRVLSPKQLERRRKLVC</sequence>
<proteinExistence type="inferred from homology"/>
<dbReference type="OrthoDB" id="426718at2759"/>
<keyword evidence="7" id="KW-0442">Lipid degradation</keyword>
<dbReference type="SUPFAM" id="SSF53474">
    <property type="entry name" value="alpha/beta-Hydrolases"/>
    <property type="match status" value="1"/>
</dbReference>
<dbReference type="GO" id="GO:0016042">
    <property type="term" value="P:lipid catabolic process"/>
    <property type="evidence" value="ECO:0007669"/>
    <property type="project" value="UniProtKB-KW"/>
</dbReference>
<keyword evidence="12" id="KW-1185">Reference proteome</keyword>
<dbReference type="Proteomes" id="UP001153555">
    <property type="component" value="Unassembled WGS sequence"/>
</dbReference>
<dbReference type="GO" id="GO:0008970">
    <property type="term" value="F:phospholipase A1 activity"/>
    <property type="evidence" value="ECO:0007669"/>
    <property type="project" value="UniProtKB-ARBA"/>
</dbReference>
<evidence type="ECO:0000313" key="11">
    <source>
        <dbReference type="EMBL" id="CAA0842747.1"/>
    </source>
</evidence>
<feature type="domain" description="Fungal lipase-type" evidence="10">
    <location>
        <begin position="120"/>
        <end position="228"/>
    </location>
</feature>
<dbReference type="Gene3D" id="3.40.50.1820">
    <property type="entry name" value="alpha/beta hydrolase"/>
    <property type="match status" value="2"/>
</dbReference>
<comment type="subcellular location">
    <subcellularLocation>
        <location evidence="1">Plastid</location>
        <location evidence="1">Chloroplast</location>
    </subcellularLocation>
</comment>
<evidence type="ECO:0000256" key="2">
    <source>
        <dbReference type="ARBA" id="ARBA00010701"/>
    </source>
</evidence>
<keyword evidence="3" id="KW-0150">Chloroplast</keyword>
<name>A0A9N7NTS5_STRHE</name>
<dbReference type="InterPro" id="IPR029058">
    <property type="entry name" value="AB_hydrolase_fold"/>
</dbReference>
<evidence type="ECO:0000259" key="10">
    <source>
        <dbReference type="Pfam" id="PF01764"/>
    </source>
</evidence>
<protein>
    <submittedName>
        <fullName evidence="11">Alpha/beta-Hydrolases superfamily protein</fullName>
    </submittedName>
</protein>
<feature type="compositionally biased region" description="Polar residues" evidence="9">
    <location>
        <begin position="19"/>
        <end position="34"/>
    </location>
</feature>
<gene>
    <name evidence="11" type="ORF">SHERM_08602</name>
</gene>
<evidence type="ECO:0000313" key="12">
    <source>
        <dbReference type="Proteomes" id="UP001153555"/>
    </source>
</evidence>
<reference evidence="11" key="1">
    <citation type="submission" date="2019-12" db="EMBL/GenBank/DDBJ databases">
        <authorList>
            <person name="Scholes J."/>
        </authorList>
    </citation>
    <scope>NUCLEOTIDE SEQUENCE</scope>
</reference>
<organism evidence="11 12">
    <name type="scientific">Striga hermonthica</name>
    <name type="common">Purple witchweed</name>
    <name type="synonym">Buchnera hermonthica</name>
    <dbReference type="NCBI Taxonomy" id="68872"/>
    <lineage>
        <taxon>Eukaryota</taxon>
        <taxon>Viridiplantae</taxon>
        <taxon>Streptophyta</taxon>
        <taxon>Embryophyta</taxon>
        <taxon>Tracheophyta</taxon>
        <taxon>Spermatophyta</taxon>
        <taxon>Magnoliopsida</taxon>
        <taxon>eudicotyledons</taxon>
        <taxon>Gunneridae</taxon>
        <taxon>Pentapetalae</taxon>
        <taxon>asterids</taxon>
        <taxon>lamiids</taxon>
        <taxon>Lamiales</taxon>
        <taxon>Orobanchaceae</taxon>
        <taxon>Buchnereae</taxon>
        <taxon>Striga</taxon>
    </lineage>
</organism>
<evidence type="ECO:0000256" key="3">
    <source>
        <dbReference type="ARBA" id="ARBA00022528"/>
    </source>
</evidence>
<keyword evidence="6" id="KW-0809">Transit peptide</keyword>
<evidence type="ECO:0000256" key="1">
    <source>
        <dbReference type="ARBA" id="ARBA00004229"/>
    </source>
</evidence>
<evidence type="ECO:0000256" key="8">
    <source>
        <dbReference type="ARBA" id="ARBA00023098"/>
    </source>
</evidence>
<dbReference type="InterPro" id="IPR002921">
    <property type="entry name" value="Fungal_lipase-type"/>
</dbReference>
<feature type="region of interest" description="Disordered" evidence="9">
    <location>
        <begin position="16"/>
        <end position="53"/>
    </location>
</feature>
<dbReference type="PANTHER" id="PTHR31403:SF8">
    <property type="entry name" value="PHOSPHOLIPASE A(1) DAD1, CHLOROPLASTIC-LIKE"/>
    <property type="match status" value="1"/>
</dbReference>
<keyword evidence="5" id="KW-0378">Hydrolase</keyword>
<keyword evidence="4" id="KW-0934">Plastid</keyword>
<comment type="caution">
    <text evidence="11">The sequence shown here is derived from an EMBL/GenBank/DDBJ whole genome shotgun (WGS) entry which is preliminary data.</text>
</comment>
<dbReference type="GO" id="GO:0047714">
    <property type="term" value="F:galactolipase activity"/>
    <property type="evidence" value="ECO:0007669"/>
    <property type="project" value="UniProtKB-ARBA"/>
</dbReference>
<keyword evidence="8" id="KW-0443">Lipid metabolism</keyword>
<evidence type="ECO:0000256" key="9">
    <source>
        <dbReference type="SAM" id="MobiDB-lite"/>
    </source>
</evidence>